<dbReference type="InterPro" id="IPR046076">
    <property type="entry name" value="DUF6094"/>
</dbReference>
<dbReference type="Proteomes" id="UP000220527">
    <property type="component" value="Unassembled WGS sequence"/>
</dbReference>
<dbReference type="SUPFAM" id="SSF53335">
    <property type="entry name" value="S-adenosyl-L-methionine-dependent methyltransferases"/>
    <property type="match status" value="1"/>
</dbReference>
<dbReference type="Pfam" id="PF19587">
    <property type="entry name" value="DUF6094"/>
    <property type="match status" value="1"/>
</dbReference>
<comment type="caution">
    <text evidence="3">The sequence shown here is derived from an EMBL/GenBank/DDBJ whole genome shotgun (WGS) entry which is preliminary data.</text>
</comment>
<dbReference type="PRINTS" id="PR00507">
    <property type="entry name" value="N12N6MTFRASE"/>
</dbReference>
<evidence type="ECO:0000313" key="4">
    <source>
        <dbReference type="Proteomes" id="UP000220527"/>
    </source>
</evidence>
<organism evidence="3 4">
    <name type="scientific">Candidatus Viridilinea mediisalina</name>
    <dbReference type="NCBI Taxonomy" id="2024553"/>
    <lineage>
        <taxon>Bacteria</taxon>
        <taxon>Bacillati</taxon>
        <taxon>Chloroflexota</taxon>
        <taxon>Chloroflexia</taxon>
        <taxon>Chloroflexales</taxon>
        <taxon>Chloroflexineae</taxon>
        <taxon>Oscillochloridaceae</taxon>
        <taxon>Candidatus Viridilinea</taxon>
    </lineage>
</organism>
<dbReference type="AlphaFoldDB" id="A0A2A6RLM3"/>
<evidence type="ECO:0000256" key="1">
    <source>
        <dbReference type="SAM" id="MobiDB-lite"/>
    </source>
</evidence>
<feature type="domain" description="DUF6094" evidence="2">
    <location>
        <begin position="14"/>
        <end position="187"/>
    </location>
</feature>
<dbReference type="CDD" id="cd02440">
    <property type="entry name" value="AdoMet_MTases"/>
    <property type="match status" value="1"/>
</dbReference>
<gene>
    <name evidence="3" type="ORF">CJ255_07205</name>
</gene>
<dbReference type="InterPro" id="IPR029063">
    <property type="entry name" value="SAM-dependent_MTases_sf"/>
</dbReference>
<evidence type="ECO:0000313" key="3">
    <source>
        <dbReference type="EMBL" id="PDW03758.1"/>
    </source>
</evidence>
<reference evidence="4" key="1">
    <citation type="submission" date="2017-08" db="EMBL/GenBank/DDBJ databases">
        <authorList>
            <person name="Grouzdev D.S."/>
            <person name="Gaisin V.A."/>
            <person name="Rysina M.S."/>
            <person name="Gorlenko V.M."/>
        </authorList>
    </citation>
    <scope>NUCLEOTIDE SEQUENCE [LARGE SCALE GENOMIC DNA]</scope>
    <source>
        <strain evidence="4">Kir15-3F</strain>
    </source>
</reference>
<dbReference type="EMBL" id="NQWI01000022">
    <property type="protein sequence ID" value="PDW03758.1"/>
    <property type="molecule type" value="Genomic_DNA"/>
</dbReference>
<keyword evidence="4" id="KW-1185">Reference proteome</keyword>
<dbReference type="Gene3D" id="3.40.50.150">
    <property type="entry name" value="Vaccinia Virus protein VP39"/>
    <property type="match status" value="1"/>
</dbReference>
<name>A0A2A6RLM3_9CHLR</name>
<accession>A0A2A6RLM3</accession>
<feature type="region of interest" description="Disordered" evidence="1">
    <location>
        <begin position="211"/>
        <end position="237"/>
    </location>
</feature>
<sequence length="282" mass="31323">MAHGLHQNLLNEAFVRTPPCQTQKVLKNLLRVAGTATIFDPTCGEGDLLEPFAQAGHRIVGVELHRERASEAQQRMPDATIIASPLEAMRFDAPFADVLALNPPYFLQNGKRAEYTITKEALEYLRPGGIAFGVYPARSAWKADLVILWAKALRDVQVFRFPDGDPEDEFAFQKFTQIVVIGVKREQPLAEPDPGELARLRGFRYRKPDKETGSWWAGGTPPPILPDTPSEGISTVTPPRIPIPVSYTLMKADVAELLKALQSHGAHLDPSWHEDTTFRHGS</sequence>
<proteinExistence type="predicted"/>
<protein>
    <recommendedName>
        <fullName evidence="2">DUF6094 domain-containing protein</fullName>
    </recommendedName>
</protein>
<evidence type="ECO:0000259" key="2">
    <source>
        <dbReference type="Pfam" id="PF19587"/>
    </source>
</evidence>